<evidence type="ECO:0000313" key="3">
    <source>
        <dbReference type="EMBL" id="ORZ03780.1"/>
    </source>
</evidence>
<name>A0A1X2HW00_SYNRA</name>
<dbReference type="Proteomes" id="UP000242180">
    <property type="component" value="Unassembled WGS sequence"/>
</dbReference>
<reference evidence="3 4" key="1">
    <citation type="submission" date="2016-07" db="EMBL/GenBank/DDBJ databases">
        <title>Pervasive Adenine N6-methylation of Active Genes in Fungi.</title>
        <authorList>
            <consortium name="DOE Joint Genome Institute"/>
            <person name="Mondo S.J."/>
            <person name="Dannebaum R.O."/>
            <person name="Kuo R.C."/>
            <person name="Labutti K."/>
            <person name="Haridas S."/>
            <person name="Kuo A."/>
            <person name="Salamov A."/>
            <person name="Ahrendt S.R."/>
            <person name="Lipzen A."/>
            <person name="Sullivan W."/>
            <person name="Andreopoulos W.B."/>
            <person name="Clum A."/>
            <person name="Lindquist E."/>
            <person name="Daum C."/>
            <person name="Ramamoorthy G.K."/>
            <person name="Gryganskyi A."/>
            <person name="Culley D."/>
            <person name="Magnuson J.K."/>
            <person name="James T.Y."/>
            <person name="O'Malley M.A."/>
            <person name="Stajich J.E."/>
            <person name="Spatafora J.W."/>
            <person name="Visel A."/>
            <person name="Grigoriev I.V."/>
        </authorList>
    </citation>
    <scope>NUCLEOTIDE SEQUENCE [LARGE SCALE GENOMIC DNA]</scope>
    <source>
        <strain evidence="3 4">NRRL 2496</strain>
    </source>
</reference>
<keyword evidence="4" id="KW-1185">Reference proteome</keyword>
<feature type="compositionally biased region" description="Low complexity" evidence="1">
    <location>
        <begin position="121"/>
        <end position="136"/>
    </location>
</feature>
<dbReference type="Pfam" id="PF05303">
    <property type="entry name" value="GSKIP_dom"/>
    <property type="match status" value="1"/>
</dbReference>
<evidence type="ECO:0000256" key="1">
    <source>
        <dbReference type="SAM" id="MobiDB-lite"/>
    </source>
</evidence>
<organism evidence="3 4">
    <name type="scientific">Syncephalastrum racemosum</name>
    <name type="common">Filamentous fungus</name>
    <dbReference type="NCBI Taxonomy" id="13706"/>
    <lineage>
        <taxon>Eukaryota</taxon>
        <taxon>Fungi</taxon>
        <taxon>Fungi incertae sedis</taxon>
        <taxon>Mucoromycota</taxon>
        <taxon>Mucoromycotina</taxon>
        <taxon>Mucoromycetes</taxon>
        <taxon>Mucorales</taxon>
        <taxon>Syncephalastraceae</taxon>
        <taxon>Syncephalastrum</taxon>
    </lineage>
</organism>
<dbReference type="InParanoid" id="A0A1X2HW00"/>
<sequence>MRQSSLSAELEAITHEYDYGIVPGSATVFVQDEENNLGRLEMTLLESVLIIVDVTDQGFAVMSCAPLTSSSLAIATAQNVQAHVTKNFESMESLLITLSPLFCQRFQDTLFSKLQGVQNEQQQQEQQQQQQQQAQEPSSSLSTANTVTPEQTLSSVGPATDNPHNPQHIFPPASISSQTTSNIPSHDPTDQLLNPSTTTTHTDHQLIPEEELLKQWLQ</sequence>
<evidence type="ECO:0000313" key="4">
    <source>
        <dbReference type="Proteomes" id="UP000242180"/>
    </source>
</evidence>
<proteinExistence type="predicted"/>
<dbReference type="OrthoDB" id="5804279at2759"/>
<feature type="compositionally biased region" description="Polar residues" evidence="1">
    <location>
        <begin position="174"/>
        <end position="184"/>
    </location>
</feature>
<dbReference type="InterPro" id="IPR007967">
    <property type="entry name" value="GSKIP_dom"/>
</dbReference>
<dbReference type="SUPFAM" id="SSF103107">
    <property type="entry name" value="Hypothetical protein c14orf129, hspc210"/>
    <property type="match status" value="1"/>
</dbReference>
<feature type="compositionally biased region" description="Polar residues" evidence="1">
    <location>
        <begin position="137"/>
        <end position="165"/>
    </location>
</feature>
<comment type="caution">
    <text evidence="3">The sequence shown here is derived from an EMBL/GenBank/DDBJ whole genome shotgun (WGS) entry which is preliminary data.</text>
</comment>
<dbReference type="AlphaFoldDB" id="A0A1X2HW00"/>
<evidence type="ECO:0000259" key="2">
    <source>
        <dbReference type="Pfam" id="PF05303"/>
    </source>
</evidence>
<feature type="region of interest" description="Disordered" evidence="1">
    <location>
        <begin position="121"/>
        <end position="206"/>
    </location>
</feature>
<dbReference type="Gene3D" id="3.30.2280.10">
    <property type="entry name" value="Hypothetical protein (hspc210)"/>
    <property type="match status" value="1"/>
</dbReference>
<protein>
    <recommendedName>
        <fullName evidence="2">GSKIP domain-containing protein</fullName>
    </recommendedName>
</protein>
<accession>A0A1X2HW00</accession>
<feature type="compositionally biased region" description="Polar residues" evidence="1">
    <location>
        <begin position="191"/>
        <end position="200"/>
    </location>
</feature>
<feature type="domain" description="GSKIP" evidence="2">
    <location>
        <begin position="9"/>
        <end position="116"/>
    </location>
</feature>
<dbReference type="InterPro" id="IPR023231">
    <property type="entry name" value="GSKIP_dom_sf"/>
</dbReference>
<dbReference type="EMBL" id="MCGN01000001">
    <property type="protein sequence ID" value="ORZ03780.1"/>
    <property type="molecule type" value="Genomic_DNA"/>
</dbReference>
<gene>
    <name evidence="3" type="ORF">BCR43DRAFT_483959</name>
</gene>